<sequence>VSHPKNNEQKNQNNAVAALPVVKESIENKENEVSQINGVIEGETEKALLIQFNNDKEIWIPKSVIRSNYDSSNDISQNFIIDNWILKKNNIPN</sequence>
<reference evidence="1" key="1">
    <citation type="journal article" date="2014" name="Front. Microbiol.">
        <title>High frequency of phylogenetically diverse reductive dehalogenase-homologous genes in deep subseafloor sedimentary metagenomes.</title>
        <authorList>
            <person name="Kawai M."/>
            <person name="Futagami T."/>
            <person name="Toyoda A."/>
            <person name="Takaki Y."/>
            <person name="Nishi S."/>
            <person name="Hori S."/>
            <person name="Arai W."/>
            <person name="Tsubouchi T."/>
            <person name="Morono Y."/>
            <person name="Uchiyama I."/>
            <person name="Ito T."/>
            <person name="Fujiyama A."/>
            <person name="Inagaki F."/>
            <person name="Takami H."/>
        </authorList>
    </citation>
    <scope>NUCLEOTIDE SEQUENCE</scope>
    <source>
        <strain evidence="1">Expedition CK06-06</strain>
    </source>
</reference>
<protein>
    <submittedName>
        <fullName evidence="1">Uncharacterized protein</fullName>
    </submittedName>
</protein>
<gene>
    <name evidence="1" type="ORF">S03H2_58277</name>
</gene>
<evidence type="ECO:0000313" key="1">
    <source>
        <dbReference type="EMBL" id="GAH87586.1"/>
    </source>
</evidence>
<dbReference type="EMBL" id="BARU01037394">
    <property type="protein sequence ID" value="GAH87586.1"/>
    <property type="molecule type" value="Genomic_DNA"/>
</dbReference>
<proteinExistence type="predicted"/>
<accession>X1IYR6</accession>
<comment type="caution">
    <text evidence="1">The sequence shown here is derived from an EMBL/GenBank/DDBJ whole genome shotgun (WGS) entry which is preliminary data.</text>
</comment>
<name>X1IYR6_9ZZZZ</name>
<feature type="non-terminal residue" evidence="1">
    <location>
        <position position="1"/>
    </location>
</feature>
<organism evidence="1">
    <name type="scientific">marine sediment metagenome</name>
    <dbReference type="NCBI Taxonomy" id="412755"/>
    <lineage>
        <taxon>unclassified sequences</taxon>
        <taxon>metagenomes</taxon>
        <taxon>ecological metagenomes</taxon>
    </lineage>
</organism>
<dbReference type="AlphaFoldDB" id="X1IYR6"/>